<comment type="subunit">
    <text evidence="6">Tightly associated with the cellulose synthase catalytic subunit.</text>
</comment>
<comment type="caution">
    <text evidence="8">The sequence shown here is derived from an EMBL/GenBank/DDBJ whole genome shotgun (WGS) entry which is preliminary data.</text>
</comment>
<dbReference type="AlphaFoldDB" id="A0A0F5FEZ7"/>
<comment type="similarity">
    <text evidence="6">Belongs to the AcsB/BcsB family.</text>
</comment>
<comment type="function">
    <text evidence="6">Binds the cellulose synthase activator, bis-(3'-5') cyclic diguanylic acid (c-di-GMP).</text>
</comment>
<dbReference type="GO" id="GO:0006011">
    <property type="term" value="P:UDP-alpha-D-glucose metabolic process"/>
    <property type="evidence" value="ECO:0007669"/>
    <property type="project" value="InterPro"/>
</dbReference>
<keyword evidence="6" id="KW-0973">c-di-GMP</keyword>
<evidence type="ECO:0000256" key="4">
    <source>
        <dbReference type="ARBA" id="ARBA00022989"/>
    </source>
</evidence>
<evidence type="ECO:0000256" key="7">
    <source>
        <dbReference type="SAM" id="MobiDB-lite"/>
    </source>
</evidence>
<feature type="compositionally biased region" description="Pro residues" evidence="7">
    <location>
        <begin position="38"/>
        <end position="50"/>
    </location>
</feature>
<evidence type="ECO:0000256" key="2">
    <source>
        <dbReference type="ARBA" id="ARBA00022475"/>
    </source>
</evidence>
<dbReference type="EMBL" id="JZEY01000061">
    <property type="protein sequence ID" value="KKB07373.1"/>
    <property type="molecule type" value="Genomic_DNA"/>
</dbReference>
<dbReference type="STRING" id="429727.VE26_11370"/>
<reference evidence="8 9" key="1">
    <citation type="submission" date="2015-03" db="EMBL/GenBank/DDBJ databases">
        <authorList>
            <person name="Hassan Y."/>
            <person name="Lepp D."/>
            <person name="Li X.-Z."/>
            <person name="Zhou T."/>
        </authorList>
    </citation>
    <scope>NUCLEOTIDE SEQUENCE [LARGE SCALE GENOMIC DNA]</scope>
    <source>
        <strain evidence="8 9">IPL18</strain>
    </source>
</reference>
<dbReference type="UniPathway" id="UPA00694"/>
<organism evidence="8 9">
    <name type="scientific">Devosia chinhatensis</name>
    <dbReference type="NCBI Taxonomy" id="429727"/>
    <lineage>
        <taxon>Bacteria</taxon>
        <taxon>Pseudomonadati</taxon>
        <taxon>Pseudomonadota</taxon>
        <taxon>Alphaproteobacteria</taxon>
        <taxon>Hyphomicrobiales</taxon>
        <taxon>Devosiaceae</taxon>
        <taxon>Devosia</taxon>
    </lineage>
</organism>
<dbReference type="GO" id="GO:0030244">
    <property type="term" value="P:cellulose biosynthetic process"/>
    <property type="evidence" value="ECO:0007669"/>
    <property type="project" value="UniProtKB-KW"/>
</dbReference>
<keyword evidence="2 6" id="KW-1003">Cell membrane</keyword>
<keyword evidence="9" id="KW-1185">Reference proteome</keyword>
<keyword evidence="4 6" id="KW-1133">Transmembrane helix</keyword>
<feature type="chain" id="PRO_5015214532" description="Cyclic di-GMP-binding protein" evidence="6">
    <location>
        <begin position="22"/>
        <end position="745"/>
    </location>
</feature>
<evidence type="ECO:0000256" key="3">
    <source>
        <dbReference type="ARBA" id="ARBA00022692"/>
    </source>
</evidence>
<keyword evidence="6" id="KW-0135">Cellulose biosynthesis</keyword>
<dbReference type="GO" id="GO:0005886">
    <property type="term" value="C:plasma membrane"/>
    <property type="evidence" value="ECO:0007669"/>
    <property type="project" value="UniProtKB-SubCell"/>
</dbReference>
<dbReference type="RefSeq" id="WP_046105402.1">
    <property type="nucleotide sequence ID" value="NZ_JZEY01000061.1"/>
</dbReference>
<dbReference type="Gene3D" id="2.60.120.260">
    <property type="entry name" value="Galactose-binding domain-like"/>
    <property type="match status" value="2"/>
</dbReference>
<keyword evidence="3 6" id="KW-0812">Transmembrane</keyword>
<dbReference type="OrthoDB" id="7615145at2"/>
<evidence type="ECO:0000313" key="9">
    <source>
        <dbReference type="Proteomes" id="UP000033649"/>
    </source>
</evidence>
<protein>
    <recommendedName>
        <fullName evidence="6">Cyclic di-GMP-binding protein</fullName>
    </recommendedName>
    <alternativeName>
        <fullName evidence="6">Cellulose synthase regulatory subunit</fullName>
    </alternativeName>
</protein>
<evidence type="ECO:0000256" key="1">
    <source>
        <dbReference type="ARBA" id="ARBA00004162"/>
    </source>
</evidence>
<proteinExistence type="inferred from homology"/>
<dbReference type="PANTHER" id="PTHR39083:SF1">
    <property type="entry name" value="CYCLIC DI-GMP-BINDING PROTEIN"/>
    <property type="match status" value="1"/>
</dbReference>
<dbReference type="PANTHER" id="PTHR39083">
    <property type="entry name" value="CYCLIC DI-GMP-BINDING PROTEIN"/>
    <property type="match status" value="1"/>
</dbReference>
<keyword evidence="6" id="KW-0732">Signal</keyword>
<dbReference type="InterPro" id="IPR018513">
    <property type="entry name" value="Cell_synthase_bac"/>
</dbReference>
<evidence type="ECO:0000313" key="8">
    <source>
        <dbReference type="EMBL" id="KKB07373.1"/>
    </source>
</evidence>
<feature type="transmembrane region" description="Helical" evidence="6">
    <location>
        <begin position="716"/>
        <end position="738"/>
    </location>
</feature>
<keyword evidence="6" id="KW-0997">Cell inner membrane</keyword>
<sequence length="745" mass="79183">MNKRASLSLLFLAGLMASAHAQPAPFDMTPESDLRIPTPEPAPAPSPVPTPAIVAAPSQPFSRYINDSSAIRLEGEESRESVIVYLTEAQAAAPARFEFSFLNSLVVAPEYSSLRVRFNNTEISSSPLAASSEPASRSIQVPAGILKAGPNVIEFRATERHRTDCSIDSTYELWTQIESNAVRLLFEGDNLSRLSRLSDLPAIGVDADGETHIRLISAPLTNPETAEAAVKLAQYLALAMRVPELVLEEAETLSEGFQSGTLDVILLPADDLPAGLDAMRGQASAGPIAVLTTLASGASTLVISGPDWASITRASEALHPGETALASVPRIDLVYPHPVMLGSQTVSLAALGTETAEFNGRRLTADFQFELPADFYANRYGALDLVLDAAYSSDILPNSEIDIYTNGQIASATPLLRTDGGQLRDTVIRIPMTSLRPGRNEGVIAINLQSASDAVCSPGWTGQAPVRFVLSNSSQLRFPDYARVAQVPDLQVLAGSGWPYADAQSVPLVVGGSADSVLSAMMFVARITAASGRILPLDIVPATELTPDRDGLVIMPLGEMPPPISTRTGIATAMTASDTSALDRFSGERQDVPFAEQVDAVLGYFGLQRSDLRLFAGPEPLFEVSANTTVLSQMRQGEGGIWTILTANDARSLRSGTEQLIITQRWREIGGRISAISSGGDALTVVPASQVMLAETQPFSFANARLIAANWFSGNIVYFTLAIIAAAVLLTLASSAVLSQLGRRQ</sequence>
<comment type="subcellular location">
    <subcellularLocation>
        <location evidence="6">Cell inner membrane</location>
    </subcellularLocation>
    <subcellularLocation>
        <location evidence="1">Cell membrane</location>
        <topology evidence="1">Single-pass membrane protein</topology>
    </subcellularLocation>
</comment>
<name>A0A0F5FEZ7_9HYPH</name>
<accession>A0A0F5FEZ7</accession>
<dbReference type="Proteomes" id="UP000033649">
    <property type="component" value="Unassembled WGS sequence"/>
</dbReference>
<dbReference type="PATRIC" id="fig|429727.3.peg.2343"/>
<gene>
    <name evidence="8" type="ORF">VE26_11370</name>
</gene>
<evidence type="ECO:0000256" key="6">
    <source>
        <dbReference type="RuleBase" id="RU365021"/>
    </source>
</evidence>
<feature type="region of interest" description="Disordered" evidence="7">
    <location>
        <begin position="24"/>
        <end position="50"/>
    </location>
</feature>
<evidence type="ECO:0000256" key="5">
    <source>
        <dbReference type="ARBA" id="ARBA00023136"/>
    </source>
</evidence>
<keyword evidence="5 6" id="KW-0472">Membrane</keyword>
<feature type="signal peptide" evidence="6">
    <location>
        <begin position="1"/>
        <end position="21"/>
    </location>
</feature>
<dbReference type="Pfam" id="PF03170">
    <property type="entry name" value="BcsB"/>
    <property type="match status" value="1"/>
</dbReference>
<comment type="pathway">
    <text evidence="6">Glycan metabolism; bacterial cellulose biosynthesis.</text>
</comment>